<feature type="compositionally biased region" description="Polar residues" evidence="2">
    <location>
        <begin position="655"/>
        <end position="700"/>
    </location>
</feature>
<dbReference type="AlphaFoldDB" id="A0A8J9ZP64"/>
<dbReference type="PANTHER" id="PTHR11216:SF176">
    <property type="entry name" value="EPIDERMAL GROWTH FACTOR RECEPTOR PATHWAY SUBSTRATE CLONE 15, ISOFORM A"/>
    <property type="match status" value="1"/>
</dbReference>
<feature type="domain" description="EH" evidence="3">
    <location>
        <begin position="234"/>
        <end position="323"/>
    </location>
</feature>
<dbReference type="InterPro" id="IPR002048">
    <property type="entry name" value="EF_hand_dom"/>
</dbReference>
<dbReference type="PANTHER" id="PTHR11216">
    <property type="entry name" value="EH DOMAIN"/>
    <property type="match status" value="1"/>
</dbReference>
<dbReference type="SUPFAM" id="SSF47473">
    <property type="entry name" value="EF-hand"/>
    <property type="match status" value="3"/>
</dbReference>
<dbReference type="Pfam" id="PF12763">
    <property type="entry name" value="EH"/>
    <property type="match status" value="3"/>
</dbReference>
<evidence type="ECO:0000259" key="3">
    <source>
        <dbReference type="PROSITE" id="PS50031"/>
    </source>
</evidence>
<dbReference type="SMART" id="SM00054">
    <property type="entry name" value="EFh"/>
    <property type="match status" value="3"/>
</dbReference>
<name>A0A8J9ZP64_BRALA</name>
<reference evidence="5" key="1">
    <citation type="submission" date="2022-01" db="EMBL/GenBank/DDBJ databases">
        <authorList>
            <person name="Braso-Vives M."/>
        </authorList>
    </citation>
    <scope>NUCLEOTIDE SEQUENCE</scope>
</reference>
<dbReference type="PROSITE" id="PS00018">
    <property type="entry name" value="EF_HAND_1"/>
    <property type="match status" value="2"/>
</dbReference>
<dbReference type="InterPro" id="IPR000261">
    <property type="entry name" value="EH_dom"/>
</dbReference>
<dbReference type="PROSITE" id="PS50222">
    <property type="entry name" value="EF_HAND_2"/>
    <property type="match status" value="2"/>
</dbReference>
<dbReference type="OrthoDB" id="524326at2759"/>
<feature type="domain" description="EH" evidence="3">
    <location>
        <begin position="112"/>
        <end position="200"/>
    </location>
</feature>
<dbReference type="InterPro" id="IPR018247">
    <property type="entry name" value="EF_Hand_1_Ca_BS"/>
</dbReference>
<protein>
    <submittedName>
        <fullName evidence="5">EPS15L1 protein</fullName>
    </submittedName>
</protein>
<feature type="compositionally biased region" description="Basic and acidic residues" evidence="2">
    <location>
        <begin position="777"/>
        <end position="789"/>
    </location>
</feature>
<sequence length="809" mass="87729">MASGESLAAYEGFYRQLDPWGHGKVDAGEAAAFLKRSGLRESVLHKIWNLADQEGAGYLDKNGFIVALQLVSLAQHGQDVSLENLSPSIPPPTMAENISGTTRAAWAIKTEEKLKFDTIFDTLDPVNGILTGDKVRPVLLNSKLPVEILGTVWDLSDIDKDGCLDKEEFAVAMHLVYRALDKQPVPTTLPPELIPPSKRGPSPGLAPGPSPAALTSPAHALHAQPTPWVVTPGDKMKYDNIFRQADTDKDGFVSGGEVKDVFMQSGVPQNVLAHIWTLCDEKQAGLLNAEQFALAMWLLQQQVKGIDPPQQLSPEMIPPSSRQAKSAGSDVTTIAKEMDVIGREIRDLTREQDSLQSEITDKQQQILDINSLLMNLEVEVNQSQATLQQLEKQKADTLLPVQKLDKQEAEVERLLEEVKRQCQEETQLVSRLRSQLTSQETSVHNQEQQLNKARVELNNLRSEESNLEQKLETGKIRLEATITAIRAAHTEIAQVRDQLSKLQDTQRNLSTQVGPGGVGDIGLMSIPTTSSSSSWDTGASDPFGSKDPFATAGNDMFQSSVTTDYNDPFKAEDPFKTDVFQSSVADPGFSTDPFGDDPFSGKDPFSADTGNSKPFEAEPVPSLPPKKNPPPRPAPPRPAPPPVTTAAAAQMDPFGSSQSASMDNDPFASSQSATMDNDPFASSQSATTEKDPFSSSQSDPFNFGATDDPFFSGAKPSSEAPVNDPFSSGADPFQSSSNAQSSAGDFFADFSDFGKAAPVAQVTEEDQLGWAMSESEAEQKRLEQLQKQEQADMELAMALSREDSKNGTP</sequence>
<dbReference type="EMBL" id="OV696688">
    <property type="protein sequence ID" value="CAH1257083.1"/>
    <property type="molecule type" value="Genomic_DNA"/>
</dbReference>
<dbReference type="GO" id="GO:0030132">
    <property type="term" value="C:clathrin coat of coated pit"/>
    <property type="evidence" value="ECO:0007669"/>
    <property type="project" value="TreeGrafter"/>
</dbReference>
<feature type="compositionally biased region" description="Pro residues" evidence="2">
    <location>
        <begin position="621"/>
        <end position="643"/>
    </location>
</feature>
<feature type="region of interest" description="Disordered" evidence="2">
    <location>
        <begin position="766"/>
        <end position="789"/>
    </location>
</feature>
<feature type="domain" description="EF-hand" evidence="4">
    <location>
        <begin position="233"/>
        <end position="268"/>
    </location>
</feature>
<feature type="domain" description="EH" evidence="3">
    <location>
        <begin position="6"/>
        <end position="90"/>
    </location>
</feature>
<organism evidence="5 6">
    <name type="scientific">Branchiostoma lanceolatum</name>
    <name type="common">Common lancelet</name>
    <name type="synonym">Amphioxus lanceolatum</name>
    <dbReference type="NCBI Taxonomy" id="7740"/>
    <lineage>
        <taxon>Eukaryota</taxon>
        <taxon>Metazoa</taxon>
        <taxon>Chordata</taxon>
        <taxon>Cephalochordata</taxon>
        <taxon>Leptocardii</taxon>
        <taxon>Amphioxiformes</taxon>
        <taxon>Branchiostomatidae</taxon>
        <taxon>Branchiostoma</taxon>
    </lineage>
</organism>
<proteinExistence type="predicted"/>
<dbReference type="Proteomes" id="UP000838412">
    <property type="component" value="Chromosome 3"/>
</dbReference>
<evidence type="ECO:0000256" key="1">
    <source>
        <dbReference type="ARBA" id="ARBA00022837"/>
    </source>
</evidence>
<dbReference type="GO" id="GO:0045296">
    <property type="term" value="F:cadherin binding"/>
    <property type="evidence" value="ECO:0007669"/>
    <property type="project" value="TreeGrafter"/>
</dbReference>
<dbReference type="SMART" id="SM00027">
    <property type="entry name" value="EH"/>
    <property type="match status" value="3"/>
</dbReference>
<dbReference type="GO" id="GO:0016197">
    <property type="term" value="P:endosomal transport"/>
    <property type="evidence" value="ECO:0007669"/>
    <property type="project" value="TreeGrafter"/>
</dbReference>
<accession>A0A8J9ZP64</accession>
<dbReference type="GO" id="GO:0006897">
    <property type="term" value="P:endocytosis"/>
    <property type="evidence" value="ECO:0007669"/>
    <property type="project" value="TreeGrafter"/>
</dbReference>
<evidence type="ECO:0000313" key="5">
    <source>
        <dbReference type="EMBL" id="CAH1257083.1"/>
    </source>
</evidence>
<dbReference type="CDD" id="cd00052">
    <property type="entry name" value="EH"/>
    <property type="match status" value="3"/>
</dbReference>
<dbReference type="PROSITE" id="PS50031">
    <property type="entry name" value="EH"/>
    <property type="match status" value="3"/>
</dbReference>
<feature type="region of interest" description="Disordered" evidence="2">
    <location>
        <begin position="581"/>
        <end position="741"/>
    </location>
</feature>
<keyword evidence="1" id="KW-0106">Calcium</keyword>
<feature type="region of interest" description="Disordered" evidence="2">
    <location>
        <begin position="510"/>
        <end position="551"/>
    </location>
</feature>
<keyword evidence="6" id="KW-1185">Reference proteome</keyword>
<evidence type="ECO:0000256" key="2">
    <source>
        <dbReference type="SAM" id="MobiDB-lite"/>
    </source>
</evidence>
<evidence type="ECO:0000313" key="6">
    <source>
        <dbReference type="Proteomes" id="UP000838412"/>
    </source>
</evidence>
<dbReference type="GO" id="GO:0005509">
    <property type="term" value="F:calcium ion binding"/>
    <property type="evidence" value="ECO:0007669"/>
    <property type="project" value="InterPro"/>
</dbReference>
<feature type="domain" description="EF-hand" evidence="4">
    <location>
        <begin position="144"/>
        <end position="179"/>
    </location>
</feature>
<evidence type="ECO:0000259" key="4">
    <source>
        <dbReference type="PROSITE" id="PS50222"/>
    </source>
</evidence>
<dbReference type="InterPro" id="IPR011992">
    <property type="entry name" value="EF-hand-dom_pair"/>
</dbReference>
<gene>
    <name evidence="5" type="primary">EPS15L1</name>
    <name evidence="5" type="ORF">BLAG_LOCUS15124</name>
</gene>
<dbReference type="Gene3D" id="1.10.238.10">
    <property type="entry name" value="EF-hand"/>
    <property type="match status" value="3"/>
</dbReference>
<feature type="region of interest" description="Disordered" evidence="2">
    <location>
        <begin position="186"/>
        <end position="218"/>
    </location>
</feature>